<gene>
    <name evidence="1" type="ORF">APZ42_029270</name>
</gene>
<dbReference type="AlphaFoldDB" id="A0A162D5A4"/>
<evidence type="ECO:0000313" key="1">
    <source>
        <dbReference type="EMBL" id="KZS07104.1"/>
    </source>
</evidence>
<reference evidence="1 2" key="1">
    <citation type="submission" date="2016-03" db="EMBL/GenBank/DDBJ databases">
        <title>EvidentialGene: Evidence-directed Construction of Genes on Genomes.</title>
        <authorList>
            <person name="Gilbert D.G."/>
            <person name="Choi J.-H."/>
            <person name="Mockaitis K."/>
            <person name="Colbourne J."/>
            <person name="Pfrender M."/>
        </authorList>
    </citation>
    <scope>NUCLEOTIDE SEQUENCE [LARGE SCALE GENOMIC DNA]</scope>
    <source>
        <strain evidence="1 2">Xinb3</strain>
        <tissue evidence="1">Complete organism</tissue>
    </source>
</reference>
<dbReference type="EMBL" id="LRGB01002568">
    <property type="protein sequence ID" value="KZS07104.1"/>
    <property type="molecule type" value="Genomic_DNA"/>
</dbReference>
<name>A0A162D5A4_9CRUS</name>
<organism evidence="1 2">
    <name type="scientific">Daphnia magna</name>
    <dbReference type="NCBI Taxonomy" id="35525"/>
    <lineage>
        <taxon>Eukaryota</taxon>
        <taxon>Metazoa</taxon>
        <taxon>Ecdysozoa</taxon>
        <taxon>Arthropoda</taxon>
        <taxon>Crustacea</taxon>
        <taxon>Branchiopoda</taxon>
        <taxon>Diplostraca</taxon>
        <taxon>Cladocera</taxon>
        <taxon>Anomopoda</taxon>
        <taxon>Daphniidae</taxon>
        <taxon>Daphnia</taxon>
    </lineage>
</organism>
<comment type="caution">
    <text evidence="1">The sequence shown here is derived from an EMBL/GenBank/DDBJ whole genome shotgun (WGS) entry which is preliminary data.</text>
</comment>
<keyword evidence="2" id="KW-1185">Reference proteome</keyword>
<accession>A0A162D5A4</accession>
<dbReference type="Proteomes" id="UP000076858">
    <property type="component" value="Unassembled WGS sequence"/>
</dbReference>
<proteinExistence type="predicted"/>
<protein>
    <submittedName>
        <fullName evidence="1">Uncharacterized protein</fullName>
    </submittedName>
</protein>
<sequence length="50" mass="6130">MREGIDQYYTLVSAERAMNDEDRRNQVDETVHMFDNDRRRFIPATRVTYF</sequence>
<evidence type="ECO:0000313" key="2">
    <source>
        <dbReference type="Proteomes" id="UP000076858"/>
    </source>
</evidence>